<evidence type="ECO:0000313" key="1">
    <source>
        <dbReference type="EMBL" id="GIX99773.1"/>
    </source>
</evidence>
<dbReference type="AlphaFoldDB" id="A0AAV4PU33"/>
<accession>A0AAV4PU33</accession>
<gene>
    <name evidence="1" type="ORF">CEXT_553781</name>
</gene>
<comment type="caution">
    <text evidence="1">The sequence shown here is derived from an EMBL/GenBank/DDBJ whole genome shotgun (WGS) entry which is preliminary data.</text>
</comment>
<name>A0AAV4PU33_CAEEX</name>
<dbReference type="Proteomes" id="UP001054945">
    <property type="component" value="Unassembled WGS sequence"/>
</dbReference>
<reference evidence="1 2" key="1">
    <citation type="submission" date="2021-06" db="EMBL/GenBank/DDBJ databases">
        <title>Caerostris extrusa draft genome.</title>
        <authorList>
            <person name="Kono N."/>
            <person name="Arakawa K."/>
        </authorList>
    </citation>
    <scope>NUCLEOTIDE SEQUENCE [LARGE SCALE GENOMIC DNA]</scope>
</reference>
<dbReference type="EMBL" id="BPLR01005097">
    <property type="protein sequence ID" value="GIX99773.1"/>
    <property type="molecule type" value="Genomic_DNA"/>
</dbReference>
<proteinExistence type="predicted"/>
<evidence type="ECO:0000313" key="2">
    <source>
        <dbReference type="Proteomes" id="UP001054945"/>
    </source>
</evidence>
<protein>
    <submittedName>
        <fullName evidence="1">Uncharacterized protein</fullName>
    </submittedName>
</protein>
<keyword evidence="2" id="KW-1185">Reference proteome</keyword>
<sequence length="127" mass="14609">MDGGAHNKTGDTPDRHLCISLAVRTDYLPAILAIVAHHRVVWIRGFAEAWPKAQTMTICRYLFTYSSSISLRNLCIRLLFRVRTPTSWTRDAGCFPKWKSNGARLSVPWYLTFFKWVAEESFDDSQP</sequence>
<organism evidence="1 2">
    <name type="scientific">Caerostris extrusa</name>
    <name type="common">Bark spider</name>
    <name type="synonym">Caerostris bankana</name>
    <dbReference type="NCBI Taxonomy" id="172846"/>
    <lineage>
        <taxon>Eukaryota</taxon>
        <taxon>Metazoa</taxon>
        <taxon>Ecdysozoa</taxon>
        <taxon>Arthropoda</taxon>
        <taxon>Chelicerata</taxon>
        <taxon>Arachnida</taxon>
        <taxon>Araneae</taxon>
        <taxon>Araneomorphae</taxon>
        <taxon>Entelegynae</taxon>
        <taxon>Araneoidea</taxon>
        <taxon>Araneidae</taxon>
        <taxon>Caerostris</taxon>
    </lineage>
</organism>